<sequence>MNMYYSVLSLLTMKYVPSILISKFLAKDPQLPNPSTEFTSLPGPLLHRFLFIF</sequence>
<dbReference type="AlphaFoldDB" id="G2YZ41"/>
<gene>
    <name evidence="1" type="ORF">BofuT4_uP141510.1</name>
</gene>
<protein>
    <submittedName>
        <fullName evidence="1">Uncharacterized protein</fullName>
    </submittedName>
</protein>
<evidence type="ECO:0000313" key="2">
    <source>
        <dbReference type="Proteomes" id="UP000008177"/>
    </source>
</evidence>
<name>G2YZ41_BOTF4</name>
<dbReference type="HOGENOM" id="CLU_3068464_0_0_1"/>
<dbReference type="Proteomes" id="UP000008177">
    <property type="component" value="Unplaced contigs"/>
</dbReference>
<evidence type="ECO:0000313" key="1">
    <source>
        <dbReference type="EMBL" id="CCD56889.1"/>
    </source>
</evidence>
<accession>G2YZ41</accession>
<reference evidence="2" key="1">
    <citation type="journal article" date="2011" name="PLoS Genet.">
        <title>Genomic analysis of the necrotrophic fungal pathogens Sclerotinia sclerotiorum and Botrytis cinerea.</title>
        <authorList>
            <person name="Amselem J."/>
            <person name="Cuomo C.A."/>
            <person name="van Kan J.A."/>
            <person name="Viaud M."/>
            <person name="Benito E.P."/>
            <person name="Couloux A."/>
            <person name="Coutinho P.M."/>
            <person name="de Vries R.P."/>
            <person name="Dyer P.S."/>
            <person name="Fillinger S."/>
            <person name="Fournier E."/>
            <person name="Gout L."/>
            <person name="Hahn M."/>
            <person name="Kohn L."/>
            <person name="Lapalu N."/>
            <person name="Plummer K.M."/>
            <person name="Pradier J.M."/>
            <person name="Quevillon E."/>
            <person name="Sharon A."/>
            <person name="Simon A."/>
            <person name="ten Have A."/>
            <person name="Tudzynski B."/>
            <person name="Tudzynski P."/>
            <person name="Wincker P."/>
            <person name="Andrew M."/>
            <person name="Anthouard V."/>
            <person name="Beever R.E."/>
            <person name="Beffa R."/>
            <person name="Benoit I."/>
            <person name="Bouzid O."/>
            <person name="Brault B."/>
            <person name="Chen Z."/>
            <person name="Choquer M."/>
            <person name="Collemare J."/>
            <person name="Cotton P."/>
            <person name="Danchin E.G."/>
            <person name="Da Silva C."/>
            <person name="Gautier A."/>
            <person name="Giraud C."/>
            <person name="Giraud T."/>
            <person name="Gonzalez C."/>
            <person name="Grossetete S."/>
            <person name="Guldener U."/>
            <person name="Henrissat B."/>
            <person name="Howlett B.J."/>
            <person name="Kodira C."/>
            <person name="Kretschmer M."/>
            <person name="Lappartient A."/>
            <person name="Leroch M."/>
            <person name="Levis C."/>
            <person name="Mauceli E."/>
            <person name="Neuveglise C."/>
            <person name="Oeser B."/>
            <person name="Pearson M."/>
            <person name="Poulain J."/>
            <person name="Poussereau N."/>
            <person name="Quesneville H."/>
            <person name="Rascle C."/>
            <person name="Schumacher J."/>
            <person name="Segurens B."/>
            <person name="Sexton A."/>
            <person name="Silva E."/>
            <person name="Sirven C."/>
            <person name="Soanes D.M."/>
            <person name="Talbot N.J."/>
            <person name="Templeton M."/>
            <person name="Yandava C."/>
            <person name="Yarden O."/>
            <person name="Zeng Q."/>
            <person name="Rollins J.A."/>
            <person name="Lebrun M.H."/>
            <person name="Dickman M."/>
        </authorList>
    </citation>
    <scope>NUCLEOTIDE SEQUENCE [LARGE SCALE GENOMIC DNA]</scope>
    <source>
        <strain evidence="2">T4</strain>
    </source>
</reference>
<dbReference type="InParanoid" id="G2YZ41"/>
<organism evidence="1 2">
    <name type="scientific">Botryotinia fuckeliana (strain T4)</name>
    <name type="common">Noble rot fungus</name>
    <name type="synonym">Botrytis cinerea</name>
    <dbReference type="NCBI Taxonomy" id="999810"/>
    <lineage>
        <taxon>Eukaryota</taxon>
        <taxon>Fungi</taxon>
        <taxon>Dikarya</taxon>
        <taxon>Ascomycota</taxon>
        <taxon>Pezizomycotina</taxon>
        <taxon>Leotiomycetes</taxon>
        <taxon>Helotiales</taxon>
        <taxon>Sclerotiniaceae</taxon>
        <taxon>Botrytis</taxon>
    </lineage>
</organism>
<dbReference type="EMBL" id="FQ790362">
    <property type="protein sequence ID" value="CCD56889.1"/>
    <property type="molecule type" value="Genomic_DNA"/>
</dbReference>
<proteinExistence type="predicted"/>